<reference evidence="1" key="2">
    <citation type="journal article" date="2015" name="Fish Shellfish Immunol.">
        <title>Early steps in the European eel (Anguilla anguilla)-Vibrio vulnificus interaction in the gills: Role of the RtxA13 toxin.</title>
        <authorList>
            <person name="Callol A."/>
            <person name="Pajuelo D."/>
            <person name="Ebbesson L."/>
            <person name="Teles M."/>
            <person name="MacKenzie S."/>
            <person name="Amaro C."/>
        </authorList>
    </citation>
    <scope>NUCLEOTIDE SEQUENCE</scope>
</reference>
<name>A0A0E9W294_ANGAN</name>
<protein>
    <submittedName>
        <fullName evidence="1">Uncharacterized protein</fullName>
    </submittedName>
</protein>
<organism evidence="1">
    <name type="scientific">Anguilla anguilla</name>
    <name type="common">European freshwater eel</name>
    <name type="synonym">Muraena anguilla</name>
    <dbReference type="NCBI Taxonomy" id="7936"/>
    <lineage>
        <taxon>Eukaryota</taxon>
        <taxon>Metazoa</taxon>
        <taxon>Chordata</taxon>
        <taxon>Craniata</taxon>
        <taxon>Vertebrata</taxon>
        <taxon>Euteleostomi</taxon>
        <taxon>Actinopterygii</taxon>
        <taxon>Neopterygii</taxon>
        <taxon>Teleostei</taxon>
        <taxon>Anguilliformes</taxon>
        <taxon>Anguillidae</taxon>
        <taxon>Anguilla</taxon>
    </lineage>
</organism>
<dbReference type="EMBL" id="GBXM01024984">
    <property type="protein sequence ID" value="JAH83593.1"/>
    <property type="molecule type" value="Transcribed_RNA"/>
</dbReference>
<accession>A0A0E9W294</accession>
<sequence length="62" mass="7508">MLSKHNLDIVLHEFKFTKTTHWLGLHPSLYTKPKPFESLERISQLSVYQDSRFLQIPKYKYK</sequence>
<dbReference type="AlphaFoldDB" id="A0A0E9W294"/>
<evidence type="ECO:0000313" key="1">
    <source>
        <dbReference type="EMBL" id="JAH83593.1"/>
    </source>
</evidence>
<reference evidence="1" key="1">
    <citation type="submission" date="2014-11" db="EMBL/GenBank/DDBJ databases">
        <authorList>
            <person name="Amaro Gonzalez C."/>
        </authorList>
    </citation>
    <scope>NUCLEOTIDE SEQUENCE</scope>
</reference>
<proteinExistence type="predicted"/>